<dbReference type="Gene3D" id="3.90.1200.10">
    <property type="match status" value="1"/>
</dbReference>
<evidence type="ECO:0000256" key="7">
    <source>
        <dbReference type="ARBA" id="ARBA00037368"/>
    </source>
</evidence>
<evidence type="ECO:0000256" key="1">
    <source>
        <dbReference type="ARBA" id="ARBA00004496"/>
    </source>
</evidence>
<keyword evidence="12" id="KW-1185">Reference proteome</keyword>
<comment type="similarity">
    <text evidence="2">Belongs to the aminoglycoside phosphotransferase family.</text>
</comment>
<organism evidence="11 12">
    <name type="scientific">Pinctada imbricata</name>
    <name type="common">Atlantic pearl-oyster</name>
    <name type="synonym">Pinctada martensii</name>
    <dbReference type="NCBI Taxonomy" id="66713"/>
    <lineage>
        <taxon>Eukaryota</taxon>
        <taxon>Metazoa</taxon>
        <taxon>Spiralia</taxon>
        <taxon>Lophotrochozoa</taxon>
        <taxon>Mollusca</taxon>
        <taxon>Bivalvia</taxon>
        <taxon>Autobranchia</taxon>
        <taxon>Pteriomorphia</taxon>
        <taxon>Pterioida</taxon>
        <taxon>Pterioidea</taxon>
        <taxon>Pteriidae</taxon>
        <taxon>Pinctada</taxon>
    </lineage>
</organism>
<reference evidence="11" key="1">
    <citation type="submission" date="2019-08" db="EMBL/GenBank/DDBJ databases">
        <title>The improved chromosome-level genome for the pearl oyster Pinctada fucata martensii using PacBio sequencing and Hi-C.</title>
        <authorList>
            <person name="Zheng Z."/>
        </authorList>
    </citation>
    <scope>NUCLEOTIDE SEQUENCE</scope>
    <source>
        <strain evidence="11">ZZ-2019</strain>
        <tissue evidence="11">Adductor muscle</tissue>
    </source>
</reference>
<dbReference type="InterPro" id="IPR011009">
    <property type="entry name" value="Kinase-like_dom_sf"/>
</dbReference>
<keyword evidence="3" id="KW-0963">Cytoplasm</keyword>
<evidence type="ECO:0000313" key="11">
    <source>
        <dbReference type="EMBL" id="KAK3095004.1"/>
    </source>
</evidence>
<comment type="function">
    <text evidence="7">Catalyzes the GTP-dependent phosphorylation of 5-hydroxy-L-lysine.</text>
</comment>
<proteinExistence type="inferred from homology"/>
<keyword evidence="4" id="KW-0808">Transferase</keyword>
<dbReference type="Pfam" id="PF01636">
    <property type="entry name" value="APH"/>
    <property type="match status" value="1"/>
</dbReference>
<dbReference type="FunFam" id="3.90.1200.10:FF:000007">
    <property type="entry name" value="hydroxylysine kinase isoform X1"/>
    <property type="match status" value="1"/>
</dbReference>
<dbReference type="EC" id="2.7.1.81" evidence="8"/>
<dbReference type="GO" id="GO:0047992">
    <property type="term" value="F:hydroxylysine kinase activity"/>
    <property type="evidence" value="ECO:0007669"/>
    <property type="project" value="UniProtKB-EC"/>
</dbReference>
<evidence type="ECO:0000256" key="9">
    <source>
        <dbReference type="ARBA" id="ARBA00040505"/>
    </source>
</evidence>
<dbReference type="AlphaFoldDB" id="A0AA88Y9R7"/>
<dbReference type="InterPro" id="IPR002575">
    <property type="entry name" value="Aminoglycoside_PTrfase"/>
</dbReference>
<accession>A0AA88Y9R7</accession>
<dbReference type="PANTHER" id="PTHR21064:SF1">
    <property type="entry name" value="HYDROXYLYSINE KINASE"/>
    <property type="match status" value="1"/>
</dbReference>
<evidence type="ECO:0000256" key="3">
    <source>
        <dbReference type="ARBA" id="ARBA00022490"/>
    </source>
</evidence>
<comment type="caution">
    <text evidence="11">The sequence shown here is derived from an EMBL/GenBank/DDBJ whole genome shotgun (WGS) entry which is preliminary data.</text>
</comment>
<evidence type="ECO:0000259" key="10">
    <source>
        <dbReference type="Pfam" id="PF01636"/>
    </source>
</evidence>
<comment type="catalytic activity">
    <reaction evidence="6">
        <text>(5R)-5-hydroxy-L-lysine + GTP = (5R)-5-phosphooxy-L-lysine + GDP + H(+)</text>
        <dbReference type="Rhea" id="RHEA:19049"/>
        <dbReference type="ChEBI" id="CHEBI:15378"/>
        <dbReference type="ChEBI" id="CHEBI:37565"/>
        <dbReference type="ChEBI" id="CHEBI:57882"/>
        <dbReference type="ChEBI" id="CHEBI:58189"/>
        <dbReference type="ChEBI" id="CHEBI:58357"/>
        <dbReference type="EC" id="2.7.1.81"/>
    </reaction>
</comment>
<keyword evidence="5" id="KW-0418">Kinase</keyword>
<dbReference type="EMBL" id="VSWD01000008">
    <property type="protein sequence ID" value="KAK3095004.1"/>
    <property type="molecule type" value="Genomic_DNA"/>
</dbReference>
<gene>
    <name evidence="11" type="ORF">FSP39_009043</name>
</gene>
<sequence length="389" mass="44930">MTEREAEVKTQELGEIIKPIVPDGTIKDLVWRQYGLRVKHWVELNSYDDKNYHVIAEDQSDNPYITEVSSNGYVLKVLNSLESKRPVVIDAQHSLMEHLSKRGIKTQEVIKNKDGKSMSLEKIYSDDKNQDGNAKFGTYVVRMLSYIPGEIVHVMPYVPLTFYNIGKFVASMHNAIEGFHHDFYETYNTLWSLKEIERLKEFVFVLKNPEDHRVVTEIIQAFTDHVKPIYDRFSEGIIHGDLNEQNILVDELPNQDTLPKNERACEVRGILDFADVTKSYKIFDVAIAISYLSIECKLIDQRDVGGHFLAGYLAERDLNEDERQALRVCVCARLIQSLVLGAYSHHLDPSNTYVLTTSAMGWPLLHKLWKTSEQELYKRWNDIIKNYAS</sequence>
<evidence type="ECO:0000256" key="8">
    <source>
        <dbReference type="ARBA" id="ARBA00038873"/>
    </source>
</evidence>
<comment type="subcellular location">
    <subcellularLocation>
        <location evidence="1">Cytoplasm</location>
    </subcellularLocation>
</comment>
<dbReference type="Gene3D" id="3.30.200.20">
    <property type="entry name" value="Phosphorylase Kinase, domain 1"/>
    <property type="match status" value="1"/>
</dbReference>
<evidence type="ECO:0000256" key="4">
    <source>
        <dbReference type="ARBA" id="ARBA00022679"/>
    </source>
</evidence>
<evidence type="ECO:0000313" key="12">
    <source>
        <dbReference type="Proteomes" id="UP001186944"/>
    </source>
</evidence>
<feature type="domain" description="Aminoglycoside phosphotransferase" evidence="10">
    <location>
        <begin position="55"/>
        <end position="293"/>
    </location>
</feature>
<protein>
    <recommendedName>
        <fullName evidence="9">Hydroxylysine kinase</fullName>
        <ecNumber evidence="8">2.7.1.81</ecNumber>
    </recommendedName>
</protein>
<evidence type="ECO:0000256" key="2">
    <source>
        <dbReference type="ARBA" id="ARBA00006219"/>
    </source>
</evidence>
<dbReference type="Proteomes" id="UP001186944">
    <property type="component" value="Unassembled WGS sequence"/>
</dbReference>
<evidence type="ECO:0000256" key="6">
    <source>
        <dbReference type="ARBA" id="ARBA00036820"/>
    </source>
</evidence>
<dbReference type="GO" id="GO:0005737">
    <property type="term" value="C:cytoplasm"/>
    <property type="evidence" value="ECO:0007669"/>
    <property type="project" value="UniProtKB-SubCell"/>
</dbReference>
<evidence type="ECO:0000256" key="5">
    <source>
        <dbReference type="ARBA" id="ARBA00022777"/>
    </source>
</evidence>
<dbReference type="SUPFAM" id="SSF56112">
    <property type="entry name" value="Protein kinase-like (PK-like)"/>
    <property type="match status" value="1"/>
</dbReference>
<dbReference type="InterPro" id="IPR050249">
    <property type="entry name" value="Pseudomonas-type_ThrB"/>
</dbReference>
<dbReference type="FunFam" id="3.30.200.20:FF:000549">
    <property type="entry name" value="hydroxylysine kinase"/>
    <property type="match status" value="1"/>
</dbReference>
<dbReference type="PANTHER" id="PTHR21064">
    <property type="entry name" value="AMINOGLYCOSIDE PHOSPHOTRANSFERASE DOMAIN-CONTAINING PROTEIN-RELATED"/>
    <property type="match status" value="1"/>
</dbReference>
<name>A0AA88Y9R7_PINIB</name>